<evidence type="ECO:0000256" key="5">
    <source>
        <dbReference type="ARBA" id="ARBA00022840"/>
    </source>
</evidence>
<accession>A0A9E3HEU9</accession>
<comment type="caution">
    <text evidence="13">The sequence shown here is derived from an EMBL/GenBank/DDBJ whole genome shotgun (WGS) entry which is preliminary data.</text>
</comment>
<dbReference type="GO" id="GO:0051536">
    <property type="term" value="F:iron-sulfur cluster binding"/>
    <property type="evidence" value="ECO:0007669"/>
    <property type="project" value="UniProtKB-KW"/>
</dbReference>
<dbReference type="Pfam" id="PF00027">
    <property type="entry name" value="cNMP_binding"/>
    <property type="match status" value="1"/>
</dbReference>
<dbReference type="InterPro" id="IPR014710">
    <property type="entry name" value="RmlC-like_jellyroll"/>
</dbReference>
<feature type="domain" description="Sigma-54 factor interaction" evidence="11">
    <location>
        <begin position="164"/>
        <end position="377"/>
    </location>
</feature>
<reference evidence="13" key="1">
    <citation type="submission" date="2021-05" db="EMBL/GenBank/DDBJ databases">
        <authorList>
            <person name="Pietrasiak N."/>
            <person name="Ward R."/>
            <person name="Stajich J.E."/>
            <person name="Kurbessoian T."/>
        </authorList>
    </citation>
    <scope>NUCLEOTIDE SEQUENCE</scope>
    <source>
        <strain evidence="13">HA4357-MV3</strain>
    </source>
</reference>
<feature type="transmembrane region" description="Helical" evidence="9">
    <location>
        <begin position="511"/>
        <end position="530"/>
    </location>
</feature>
<sequence length="861" mass="97282">MTSPESVIWLRERTALGSLSPEPLSAIAQVLEEKVFPANYNIATEANSPEALYILLEGRLESQSSNQNNPSLAVGFLPGSVIHLQEILLDELAQRTITTITECHFLVVPVKVFKEIISKYLEISQILSRMLAQELAQLASAFSYEQERSLALRPYLVTKAQRGIVGTSRYAVRLREQIREAAGDRKSVLIFGEPGLEKDNVATLIHFGSKYRREPIIKINCGILQTSGAELFGRAGGKSGLLEWLGEGTVILNNIQEIPPELLPKIKQLLQTNTYIPLTRADEPDAEPRTSHARILIVAEKNQPQIERCIGRIIKVPPLRVRKTDINVQVEYYISLYTRARGIPKPHVTPEALRRLQSYDFPGNIKELQNLVERAIVQAGEATELTEEIFWAAETKKKRFRLNLLNAYPGLRKFLRSPWWPDRINYGFTVAAFALMIAVLFVGPQTRDRNFGLNLFWAWWWPVFLFLFPFLGRIWCSICPFMIYGEITQKISTSLFGKQLKRWPREEAEKWGGWFLFGLFTLIFLWEELWDLQNTAYLSACLLLLITAGAMICSAIFERRFWCRYLCPIGGMNGLFAKLSMTELRAQQGICSATCTTYQCYKGGPQKGEGMETNGCPLYSHPAQLEDNRDCVLCMTCLKACPHRSVEFNLRPPGIELWTTHISHNYEVALLFLLLGGVYLHRLPELQSWLGLHIDLNLFFPHLGLSLLVLTVPAAFIFLAYGLIKAYCWLNNYIFSVFSVSSAVKMPNRIKVRSFTELAYGYLPLVLGGNLAHYLRLGLGEGGRILPVFFATFGLDGGQLPVVVAHPAVIAFLQGTTLIFSVLLSILLTQKIARQSLRVILWQHLAAIALGISMWQIIVSR</sequence>
<dbReference type="InterPro" id="IPR052378">
    <property type="entry name" value="NosR_regulator"/>
</dbReference>
<dbReference type="GO" id="GO:0005524">
    <property type="term" value="F:ATP binding"/>
    <property type="evidence" value="ECO:0007669"/>
    <property type="project" value="InterPro"/>
</dbReference>
<dbReference type="CDD" id="cd00038">
    <property type="entry name" value="CAP_ED"/>
    <property type="match status" value="1"/>
</dbReference>
<evidence type="ECO:0000259" key="10">
    <source>
        <dbReference type="PROSITE" id="PS50042"/>
    </source>
</evidence>
<dbReference type="InterPro" id="IPR017900">
    <property type="entry name" value="4Fe4S_Fe_S_CS"/>
</dbReference>
<feature type="transmembrane region" description="Helical" evidence="9">
    <location>
        <begin position="536"/>
        <end position="557"/>
    </location>
</feature>
<evidence type="ECO:0000256" key="3">
    <source>
        <dbReference type="ARBA" id="ARBA00022723"/>
    </source>
</evidence>
<dbReference type="Proteomes" id="UP000813215">
    <property type="component" value="Unassembled WGS sequence"/>
</dbReference>
<dbReference type="PROSITE" id="PS50042">
    <property type="entry name" value="CNMP_BINDING_3"/>
    <property type="match status" value="1"/>
</dbReference>
<organism evidence="13 14">
    <name type="scientific">Pelatocladus maniniholoensis HA4357-MV3</name>
    <dbReference type="NCBI Taxonomy" id="1117104"/>
    <lineage>
        <taxon>Bacteria</taxon>
        <taxon>Bacillati</taxon>
        <taxon>Cyanobacteriota</taxon>
        <taxon>Cyanophyceae</taxon>
        <taxon>Nostocales</taxon>
        <taxon>Nostocaceae</taxon>
        <taxon>Pelatocladus</taxon>
    </lineage>
</organism>
<feature type="transmembrane region" description="Helical" evidence="9">
    <location>
        <begin position="424"/>
        <end position="443"/>
    </location>
</feature>
<evidence type="ECO:0000256" key="7">
    <source>
        <dbReference type="ARBA" id="ARBA00023014"/>
    </source>
</evidence>
<evidence type="ECO:0000256" key="1">
    <source>
        <dbReference type="ARBA" id="ARBA00004236"/>
    </source>
</evidence>
<dbReference type="PROSITE" id="PS50045">
    <property type="entry name" value="SIGMA54_INTERACT_4"/>
    <property type="match status" value="1"/>
</dbReference>
<dbReference type="PROSITE" id="PS00198">
    <property type="entry name" value="4FE4S_FER_1"/>
    <property type="match status" value="1"/>
</dbReference>
<evidence type="ECO:0000256" key="4">
    <source>
        <dbReference type="ARBA" id="ARBA00022741"/>
    </source>
</evidence>
<evidence type="ECO:0000313" key="13">
    <source>
        <dbReference type="EMBL" id="MBW4435245.1"/>
    </source>
</evidence>
<feature type="transmembrane region" description="Helical" evidence="9">
    <location>
        <begin position="839"/>
        <end position="858"/>
    </location>
</feature>
<evidence type="ECO:0000259" key="11">
    <source>
        <dbReference type="PROSITE" id="PS50045"/>
    </source>
</evidence>
<dbReference type="InterPro" id="IPR058031">
    <property type="entry name" value="AAA_lid_NorR"/>
</dbReference>
<dbReference type="InterPro" id="IPR017896">
    <property type="entry name" value="4Fe4S_Fe-S-bd"/>
</dbReference>
<dbReference type="GO" id="GO:0046872">
    <property type="term" value="F:metal ion binding"/>
    <property type="evidence" value="ECO:0007669"/>
    <property type="project" value="UniProtKB-KW"/>
</dbReference>
<dbReference type="PROSITE" id="PS51379">
    <property type="entry name" value="4FE4S_FER_2"/>
    <property type="match status" value="1"/>
</dbReference>
<gene>
    <name evidence="13" type="ORF">KME28_26915</name>
</gene>
<dbReference type="InterPro" id="IPR027417">
    <property type="entry name" value="P-loop_NTPase"/>
</dbReference>
<dbReference type="InterPro" id="IPR018490">
    <property type="entry name" value="cNMP-bd_dom_sf"/>
</dbReference>
<feature type="transmembrane region" description="Helical" evidence="9">
    <location>
        <begin position="703"/>
        <end position="724"/>
    </location>
</feature>
<keyword evidence="4" id="KW-0547">Nucleotide-binding</keyword>
<dbReference type="Gene3D" id="3.40.50.300">
    <property type="entry name" value="P-loop containing nucleotide triphosphate hydrolases"/>
    <property type="match status" value="1"/>
</dbReference>
<keyword evidence="5" id="KW-0067">ATP-binding</keyword>
<keyword evidence="6" id="KW-0408">Iron</keyword>
<keyword evidence="9" id="KW-0812">Transmembrane</keyword>
<feature type="transmembrane region" description="Helical" evidence="9">
    <location>
        <begin position="666"/>
        <end position="683"/>
    </location>
</feature>
<dbReference type="SUPFAM" id="SSF54862">
    <property type="entry name" value="4Fe-4S ferredoxins"/>
    <property type="match status" value="1"/>
</dbReference>
<keyword evidence="3" id="KW-0479">Metal-binding</keyword>
<dbReference type="GO" id="GO:0006355">
    <property type="term" value="P:regulation of DNA-templated transcription"/>
    <property type="evidence" value="ECO:0007669"/>
    <property type="project" value="InterPro"/>
</dbReference>
<dbReference type="Gene3D" id="1.10.8.60">
    <property type="match status" value="1"/>
</dbReference>
<dbReference type="Gene3D" id="2.60.120.10">
    <property type="entry name" value="Jelly Rolls"/>
    <property type="match status" value="1"/>
</dbReference>
<dbReference type="SUPFAM" id="SSF52540">
    <property type="entry name" value="P-loop containing nucleoside triphosphate hydrolases"/>
    <property type="match status" value="1"/>
</dbReference>
<dbReference type="GO" id="GO:0005886">
    <property type="term" value="C:plasma membrane"/>
    <property type="evidence" value="ECO:0007669"/>
    <property type="project" value="UniProtKB-SubCell"/>
</dbReference>
<feature type="transmembrane region" description="Helical" evidence="9">
    <location>
        <begin position="755"/>
        <end position="775"/>
    </location>
</feature>
<dbReference type="PANTHER" id="PTHR30224:SF4">
    <property type="entry name" value="ELECTRON TRANSPORT PROTEIN YCCM-RELATED"/>
    <property type="match status" value="1"/>
</dbReference>
<dbReference type="InterPro" id="IPR002078">
    <property type="entry name" value="Sigma_54_int"/>
</dbReference>
<dbReference type="InterPro" id="IPR000595">
    <property type="entry name" value="cNMP-bd_dom"/>
</dbReference>
<comment type="subcellular location">
    <subcellularLocation>
        <location evidence="1">Cell membrane</location>
    </subcellularLocation>
</comment>
<dbReference type="SUPFAM" id="SSF51206">
    <property type="entry name" value="cAMP-binding domain-like"/>
    <property type="match status" value="1"/>
</dbReference>
<dbReference type="SMART" id="SM00100">
    <property type="entry name" value="cNMP"/>
    <property type="match status" value="1"/>
</dbReference>
<dbReference type="Pfam" id="PF00158">
    <property type="entry name" value="Sigma54_activat"/>
    <property type="match status" value="1"/>
</dbReference>
<feature type="domain" description="Cyclic nucleotide-binding" evidence="10">
    <location>
        <begin position="15"/>
        <end position="134"/>
    </location>
</feature>
<proteinExistence type="predicted"/>
<keyword evidence="9" id="KW-1133">Transmembrane helix</keyword>
<keyword evidence="2" id="KW-1003">Cell membrane</keyword>
<dbReference type="Pfam" id="PF12801">
    <property type="entry name" value="Fer4_5"/>
    <property type="match status" value="2"/>
</dbReference>
<protein>
    <submittedName>
        <fullName evidence="13">Sigma 54-interacting transcriptional regulator</fullName>
    </submittedName>
</protein>
<evidence type="ECO:0000256" key="2">
    <source>
        <dbReference type="ARBA" id="ARBA00022475"/>
    </source>
</evidence>
<keyword evidence="7" id="KW-0411">Iron-sulfur</keyword>
<dbReference type="PANTHER" id="PTHR30224">
    <property type="entry name" value="ELECTRON TRANSPORT PROTEIN"/>
    <property type="match status" value="1"/>
</dbReference>
<evidence type="ECO:0000256" key="6">
    <source>
        <dbReference type="ARBA" id="ARBA00023004"/>
    </source>
</evidence>
<name>A0A9E3HEU9_9NOST</name>
<feature type="transmembrane region" description="Helical" evidence="9">
    <location>
        <begin position="804"/>
        <end position="827"/>
    </location>
</feature>
<evidence type="ECO:0000313" key="14">
    <source>
        <dbReference type="Proteomes" id="UP000813215"/>
    </source>
</evidence>
<reference evidence="13" key="2">
    <citation type="journal article" date="2022" name="Microbiol. Resour. Announc.">
        <title>Metagenome Sequencing to Explore Phylogenomics of Terrestrial Cyanobacteria.</title>
        <authorList>
            <person name="Ward R.D."/>
            <person name="Stajich J.E."/>
            <person name="Johansen J.R."/>
            <person name="Huntemann M."/>
            <person name="Clum A."/>
            <person name="Foster B."/>
            <person name="Foster B."/>
            <person name="Roux S."/>
            <person name="Palaniappan K."/>
            <person name="Varghese N."/>
            <person name="Mukherjee S."/>
            <person name="Reddy T.B.K."/>
            <person name="Daum C."/>
            <person name="Copeland A."/>
            <person name="Chen I.A."/>
            <person name="Ivanova N.N."/>
            <person name="Kyrpides N.C."/>
            <person name="Shapiro N."/>
            <person name="Eloe-Fadrosh E.A."/>
            <person name="Pietrasiak N."/>
        </authorList>
    </citation>
    <scope>NUCLEOTIDE SEQUENCE</scope>
    <source>
        <strain evidence="13">HA4357-MV3</strain>
    </source>
</reference>
<feature type="domain" description="4Fe-4S ferredoxin-type" evidence="12">
    <location>
        <begin position="621"/>
        <end position="651"/>
    </location>
</feature>
<evidence type="ECO:0000256" key="8">
    <source>
        <dbReference type="ARBA" id="ARBA00023136"/>
    </source>
</evidence>
<dbReference type="Pfam" id="PF25601">
    <property type="entry name" value="AAA_lid_14"/>
    <property type="match status" value="1"/>
</dbReference>
<keyword evidence="8 9" id="KW-0472">Membrane</keyword>
<dbReference type="AlphaFoldDB" id="A0A9E3HEU9"/>
<evidence type="ECO:0000256" key="9">
    <source>
        <dbReference type="SAM" id="Phobius"/>
    </source>
</evidence>
<feature type="transmembrane region" description="Helical" evidence="9">
    <location>
        <begin position="463"/>
        <end position="484"/>
    </location>
</feature>
<dbReference type="EMBL" id="JAHHHW010000157">
    <property type="protein sequence ID" value="MBW4435245.1"/>
    <property type="molecule type" value="Genomic_DNA"/>
</dbReference>
<evidence type="ECO:0000259" key="12">
    <source>
        <dbReference type="PROSITE" id="PS51379"/>
    </source>
</evidence>